<dbReference type="STRING" id="1305764.R9P7E3"/>
<dbReference type="Proteomes" id="UP000014071">
    <property type="component" value="Unassembled WGS sequence"/>
</dbReference>
<feature type="compositionally biased region" description="Basic and acidic residues" evidence="4">
    <location>
        <begin position="279"/>
        <end position="290"/>
    </location>
</feature>
<dbReference type="RefSeq" id="XP_012187607.1">
    <property type="nucleotide sequence ID" value="XM_012332217.1"/>
</dbReference>
<dbReference type="PANTHER" id="PTHR43899">
    <property type="entry name" value="RH59310P"/>
    <property type="match status" value="1"/>
</dbReference>
<evidence type="ECO:0000256" key="4">
    <source>
        <dbReference type="SAM" id="MobiDB-lite"/>
    </source>
</evidence>
<dbReference type="EMBL" id="DF238781">
    <property type="protein sequence ID" value="GAC94020.1"/>
    <property type="molecule type" value="Genomic_DNA"/>
</dbReference>
<dbReference type="PRINTS" id="PR00080">
    <property type="entry name" value="SDRFAMILY"/>
</dbReference>
<dbReference type="AlphaFoldDB" id="R9P7E3"/>
<dbReference type="Pfam" id="PF00106">
    <property type="entry name" value="adh_short"/>
    <property type="match status" value="1"/>
</dbReference>
<feature type="region of interest" description="Disordered" evidence="4">
    <location>
        <begin position="277"/>
        <end position="302"/>
    </location>
</feature>
<dbReference type="HOGENOM" id="CLU_010194_2_1_1"/>
<proteinExistence type="inferred from homology"/>
<evidence type="ECO:0000256" key="1">
    <source>
        <dbReference type="ARBA" id="ARBA00006484"/>
    </source>
</evidence>
<dbReference type="PANTHER" id="PTHR43899:SF13">
    <property type="entry name" value="RH59310P"/>
    <property type="match status" value="1"/>
</dbReference>
<dbReference type="InterPro" id="IPR051019">
    <property type="entry name" value="VLCFA-Steroid_DH"/>
</dbReference>
<evidence type="ECO:0000313" key="6">
    <source>
        <dbReference type="Proteomes" id="UP000014071"/>
    </source>
</evidence>
<sequence length="302" mass="33101">MSKVSDSARPWALITGASEGLGKEFALQLAERETHNLILAARSVDKLDAVSKTVSERVKCKVIKSDLSVKGAAEALDRDTRDLHVAILINNAGVAFGGPFEDMPYEDVQTLVSLNVVAVTELFHIFLRRIKEQHEKLSEQQKASKYALAGIINISSMSAFMPIPSMALYAASKAFVLSLTESAYAEQRTEGSDLRIVVSCPGTTKTEIWTKGGAHEKSVLMPMGTKEHVCATTLAALDARDKPIIIPGYFNNISAFSLRLAPRNLVRFLSRRLMGQDPSLRDPDEVKETFSKLGRTAPPRRS</sequence>
<keyword evidence="6" id="KW-1185">Reference proteome</keyword>
<gene>
    <name evidence="5" type="ORF">PHSY_001589</name>
</gene>
<dbReference type="PIRSF" id="PIRSF000126">
    <property type="entry name" value="11-beta-HSD1"/>
    <property type="match status" value="1"/>
</dbReference>
<dbReference type="OrthoDB" id="47007at2759"/>
<keyword evidence="2" id="KW-0560">Oxidoreductase</keyword>
<reference evidence="6" key="1">
    <citation type="journal article" date="2013" name="Genome Announc.">
        <title>Draft genome sequence of the basidiomycetous yeast-like fungus Pseudozyma hubeiensis SY62, which produces an abundant amount of the biosurfactant mannosylerythritol lipids.</title>
        <authorList>
            <person name="Konishi M."/>
            <person name="Hatada Y."/>
            <person name="Horiuchi J."/>
        </authorList>
    </citation>
    <scope>NUCLEOTIDE SEQUENCE [LARGE SCALE GENOMIC DNA]</scope>
    <source>
        <strain evidence="6">SY62</strain>
    </source>
</reference>
<evidence type="ECO:0000256" key="2">
    <source>
        <dbReference type="ARBA" id="ARBA00023002"/>
    </source>
</evidence>
<organism evidence="5 6">
    <name type="scientific">Pseudozyma hubeiensis (strain SY62)</name>
    <name type="common">Yeast</name>
    <dbReference type="NCBI Taxonomy" id="1305764"/>
    <lineage>
        <taxon>Eukaryota</taxon>
        <taxon>Fungi</taxon>
        <taxon>Dikarya</taxon>
        <taxon>Basidiomycota</taxon>
        <taxon>Ustilaginomycotina</taxon>
        <taxon>Ustilaginomycetes</taxon>
        <taxon>Ustilaginales</taxon>
        <taxon>Ustilaginaceae</taxon>
        <taxon>Pseudozyma</taxon>
    </lineage>
</organism>
<dbReference type="PRINTS" id="PR00081">
    <property type="entry name" value="GDHRDH"/>
</dbReference>
<name>R9P7E3_PSEHS</name>
<dbReference type="GO" id="GO:0016491">
    <property type="term" value="F:oxidoreductase activity"/>
    <property type="evidence" value="ECO:0007669"/>
    <property type="project" value="UniProtKB-KW"/>
</dbReference>
<dbReference type="Gene3D" id="3.40.50.720">
    <property type="entry name" value="NAD(P)-binding Rossmann-like Domain"/>
    <property type="match status" value="1"/>
</dbReference>
<dbReference type="SUPFAM" id="SSF51735">
    <property type="entry name" value="NAD(P)-binding Rossmann-fold domains"/>
    <property type="match status" value="1"/>
</dbReference>
<dbReference type="InterPro" id="IPR002347">
    <property type="entry name" value="SDR_fam"/>
</dbReference>
<evidence type="ECO:0000256" key="3">
    <source>
        <dbReference type="RuleBase" id="RU000363"/>
    </source>
</evidence>
<dbReference type="InterPro" id="IPR036291">
    <property type="entry name" value="NAD(P)-bd_dom_sf"/>
</dbReference>
<dbReference type="eggNOG" id="KOG1014">
    <property type="taxonomic scope" value="Eukaryota"/>
</dbReference>
<dbReference type="GeneID" id="24106886"/>
<accession>R9P7E3</accession>
<comment type="similarity">
    <text evidence="1 3">Belongs to the short-chain dehydrogenases/reductases (SDR) family.</text>
</comment>
<protein>
    <submittedName>
        <fullName evidence="5">Uncharacterized protein</fullName>
    </submittedName>
</protein>
<evidence type="ECO:0000313" key="5">
    <source>
        <dbReference type="EMBL" id="GAC94020.1"/>
    </source>
</evidence>